<dbReference type="PANTHER" id="PTHR22811">
    <property type="entry name" value="TRANSMEMBRANE EMP24 DOMAIN-CONTAINING PROTEIN"/>
    <property type="match status" value="1"/>
</dbReference>
<gene>
    <name evidence="8" type="ORF">BQ4739_LOCUS6320</name>
</gene>
<evidence type="ECO:0000256" key="3">
    <source>
        <dbReference type="ARBA" id="ARBA00022692"/>
    </source>
</evidence>
<reference evidence="8 9" key="1">
    <citation type="submission" date="2016-10" db="EMBL/GenBank/DDBJ databases">
        <authorList>
            <person name="Cai Z."/>
        </authorList>
    </citation>
    <scope>NUCLEOTIDE SEQUENCE [LARGE SCALE GENOMIC DNA]</scope>
</reference>
<dbReference type="Proteomes" id="UP000256970">
    <property type="component" value="Unassembled WGS sequence"/>
</dbReference>
<name>A0A383VN80_TETOB</name>
<dbReference type="GO" id="GO:0016020">
    <property type="term" value="C:membrane"/>
    <property type="evidence" value="ECO:0007669"/>
    <property type="project" value="UniProtKB-SubCell"/>
</dbReference>
<comment type="subcellular location">
    <subcellularLocation>
        <location evidence="1 7">Membrane</location>
        <topology evidence="1 7">Single-pass type I membrane protein</topology>
    </subcellularLocation>
</comment>
<keyword evidence="9" id="KW-1185">Reference proteome</keyword>
<comment type="similarity">
    <text evidence="2 7">Belongs to the EMP24/GP25L family.</text>
</comment>
<dbReference type="Pfam" id="PF01105">
    <property type="entry name" value="EMP24_GP25L"/>
    <property type="match status" value="1"/>
</dbReference>
<dbReference type="EMBL" id="FNXT01000665">
    <property type="protein sequence ID" value="SZX65856.1"/>
    <property type="molecule type" value="Genomic_DNA"/>
</dbReference>
<keyword evidence="5" id="KW-1133">Transmembrane helix</keyword>
<dbReference type="STRING" id="3088.A0A383VN80"/>
<evidence type="ECO:0000256" key="6">
    <source>
        <dbReference type="ARBA" id="ARBA00023136"/>
    </source>
</evidence>
<organism evidence="8 9">
    <name type="scientific">Tetradesmus obliquus</name>
    <name type="common">Green alga</name>
    <name type="synonym">Acutodesmus obliquus</name>
    <dbReference type="NCBI Taxonomy" id="3088"/>
    <lineage>
        <taxon>Eukaryota</taxon>
        <taxon>Viridiplantae</taxon>
        <taxon>Chlorophyta</taxon>
        <taxon>core chlorophytes</taxon>
        <taxon>Chlorophyceae</taxon>
        <taxon>CS clade</taxon>
        <taxon>Sphaeropleales</taxon>
        <taxon>Scenedesmaceae</taxon>
        <taxon>Tetradesmus</taxon>
    </lineage>
</organism>
<evidence type="ECO:0000256" key="5">
    <source>
        <dbReference type="ARBA" id="ARBA00022989"/>
    </source>
</evidence>
<evidence type="ECO:0000256" key="1">
    <source>
        <dbReference type="ARBA" id="ARBA00004479"/>
    </source>
</evidence>
<evidence type="ECO:0000256" key="4">
    <source>
        <dbReference type="ARBA" id="ARBA00022729"/>
    </source>
</evidence>
<accession>A0A383VN80</accession>
<evidence type="ECO:0000256" key="2">
    <source>
        <dbReference type="ARBA" id="ARBA00007104"/>
    </source>
</evidence>
<sequence>MAVGLASALDFEMQTQTKCIFEELNANVIVVGDYKATNKDNPTLPIYVDVKVSDPSGGVVHENKAQHQGQFAFTTKSAGEYQACFTTHDLETAYHTKLTLDWRTGVAATDWDTIAKKEHLDQLSVEMRKVEGAIREIYAEMLQLQQREQEMRDLNEETNTRVAWFSIVSLAVCVGSACCQLLYLKKFFQRKKLL</sequence>
<evidence type="ECO:0000313" key="8">
    <source>
        <dbReference type="EMBL" id="SZX65856.1"/>
    </source>
</evidence>
<dbReference type="InterPro" id="IPR015720">
    <property type="entry name" value="Emp24-like"/>
</dbReference>
<dbReference type="PROSITE" id="PS50866">
    <property type="entry name" value="GOLD"/>
    <property type="match status" value="1"/>
</dbReference>
<keyword evidence="3 7" id="KW-0812">Transmembrane</keyword>
<evidence type="ECO:0000256" key="7">
    <source>
        <dbReference type="RuleBase" id="RU003827"/>
    </source>
</evidence>
<keyword evidence="6" id="KW-0472">Membrane</keyword>
<proteinExistence type="inferred from homology"/>
<dbReference type="AlphaFoldDB" id="A0A383VN80"/>
<dbReference type="InterPro" id="IPR009038">
    <property type="entry name" value="GOLD_dom"/>
</dbReference>
<protein>
    <submittedName>
        <fullName evidence="8">Uncharacterized protein</fullName>
    </submittedName>
</protein>
<evidence type="ECO:0000313" key="9">
    <source>
        <dbReference type="Proteomes" id="UP000256970"/>
    </source>
</evidence>
<dbReference type="SMART" id="SM01190">
    <property type="entry name" value="EMP24_GP25L"/>
    <property type="match status" value="1"/>
</dbReference>
<keyword evidence="4" id="KW-0732">Signal</keyword>